<dbReference type="PANTHER" id="PTHR36842">
    <property type="entry name" value="PROTEIN TOLB HOMOLOG"/>
    <property type="match status" value="1"/>
</dbReference>
<organism evidence="2 3">
    <name type="scientific">Thalassococcus arenae</name>
    <dbReference type="NCBI Taxonomy" id="2851652"/>
    <lineage>
        <taxon>Bacteria</taxon>
        <taxon>Pseudomonadati</taxon>
        <taxon>Pseudomonadota</taxon>
        <taxon>Alphaproteobacteria</taxon>
        <taxon>Rhodobacterales</taxon>
        <taxon>Roseobacteraceae</taxon>
        <taxon>Thalassococcus</taxon>
    </lineage>
</organism>
<evidence type="ECO:0000256" key="1">
    <source>
        <dbReference type="SAM" id="MobiDB-lite"/>
    </source>
</evidence>
<accession>A0ABS6N4A6</accession>
<feature type="region of interest" description="Disordered" evidence="1">
    <location>
        <begin position="234"/>
        <end position="253"/>
    </location>
</feature>
<dbReference type="PANTHER" id="PTHR36842:SF2">
    <property type="entry name" value="SLR0505 PROTEIN"/>
    <property type="match status" value="1"/>
</dbReference>
<evidence type="ECO:0000313" key="3">
    <source>
        <dbReference type="Proteomes" id="UP001166293"/>
    </source>
</evidence>
<keyword evidence="3" id="KW-1185">Reference proteome</keyword>
<comment type="caution">
    <text evidence="2">The sequence shown here is derived from an EMBL/GenBank/DDBJ whole genome shotgun (WGS) entry which is preliminary data.</text>
</comment>
<dbReference type="EMBL" id="JAHRWL010000001">
    <property type="protein sequence ID" value="MBV2358419.1"/>
    <property type="molecule type" value="Genomic_DNA"/>
</dbReference>
<dbReference type="Proteomes" id="UP001166293">
    <property type="component" value="Unassembled WGS sequence"/>
</dbReference>
<dbReference type="RefSeq" id="WP_217776283.1">
    <property type="nucleotide sequence ID" value="NZ_JAHRWL010000001.1"/>
</dbReference>
<reference evidence="2" key="1">
    <citation type="submission" date="2021-06" db="EMBL/GenBank/DDBJ databases">
        <title>Thalassococcus sp. CAU 1522 isolated from sea sand, Republic of Korea.</title>
        <authorList>
            <person name="Kim W."/>
        </authorList>
    </citation>
    <scope>NUCLEOTIDE SEQUENCE</scope>
    <source>
        <strain evidence="2">CAU 1522</strain>
    </source>
</reference>
<gene>
    <name evidence="2" type="ORF">KUH32_01410</name>
</gene>
<proteinExistence type="predicted"/>
<evidence type="ECO:0008006" key="4">
    <source>
        <dbReference type="Google" id="ProtNLM"/>
    </source>
</evidence>
<name>A0ABS6N4A6_9RHOB</name>
<sequence>MLDWIRRQIVRHRAFAGALPLGLIAGLVIAVFPASQTAADPLERISVSAFGEEADGPSAHAVVSDNGRYVVFASAATNLVEGDVNGFPDVFLKDRLTGEVELISVADDGTQGNDWSGASFSFETEFKRMDVSPDGRFVVFTAAADNLVVGEVLVGLDHVYLRDRQAGTTEVVNFDANGVPSGSFVGDYMAVSDDGNRVVYMSPDETHDTGDDVIFVDVFVYDRTTQTTELVTVNSDGEQAAPGGENNDNNASHADISGDGRFVVFQTRAPNLVPDDTNDLRDVFIRDLDAGTTERVSVALGGGDANGISELGALEPDGRFVAFTSTADNIVAGTPMETIGIYLRDLQAGTTERVNDMLNFWEEGQPGRQILFHGKGLSDDARFLVFRSGLEGLTGNDTNGLTDVFRLERNTGEITLLSENTAGVAPDTETRRVSISEDSRVSVFSSEAADLVEGDTNRVSDVFATGDILPPAHPYEYATKVVCGVQDDPADLRLAPGTYATAINVHSPKDPVATFSKKLALSVPPGGQSPGEILPIAVHEIGYDEVIVIDCMDLRNRLFPDGFPSPDDSTGAYIEGYLVIESSAPLDVTAVYTTATVAGDSGELHSSIDVEQVPERKRESDLSVTKSALVIPFGRFSDTTQLWGAIYNISVNNAGPDTAPGVLLRDDLTADVTGGIAAILIDFPGIVVPPGAVVTDAQFINILHSTFSVDLGDLGPGETANVIFGAFVISVSFPGVDPTLTITDRAAVSSLGIDPSPADNVDIVETVLLP</sequence>
<protein>
    <recommendedName>
        <fullName evidence="4">DUF11 domain-containing protein</fullName>
    </recommendedName>
</protein>
<evidence type="ECO:0000313" key="2">
    <source>
        <dbReference type="EMBL" id="MBV2358419.1"/>
    </source>
</evidence>